<reference evidence="1 2" key="1">
    <citation type="journal article" date="2015" name="Genome Announc.">
        <title>Draft Genome Sequence of a Heterotrophic Facultative Anaerobic Thermophilic Bacterium, Ardenticatena maritima Strain 110ST.</title>
        <authorList>
            <person name="Kawaichi S."/>
            <person name="Yoshida T."/>
            <person name="Sako Y."/>
            <person name="Nakamura R."/>
        </authorList>
    </citation>
    <scope>NUCLEOTIDE SEQUENCE [LARGE SCALE GENOMIC DNA]</scope>
    <source>
        <strain evidence="1 2">110S</strain>
    </source>
</reference>
<dbReference type="AlphaFoldDB" id="A0A0M9UD28"/>
<gene>
    <name evidence="1" type="ORF">ARMA_1903</name>
</gene>
<name>A0A0M9UD28_9CHLR</name>
<accession>A0A0M9UD28</accession>
<proteinExistence type="predicted"/>
<keyword evidence="2" id="KW-1185">Reference proteome</keyword>
<evidence type="ECO:0000313" key="2">
    <source>
        <dbReference type="Proteomes" id="UP000037784"/>
    </source>
</evidence>
<protein>
    <submittedName>
        <fullName evidence="1">Uncharacterized protein</fullName>
    </submittedName>
</protein>
<organism evidence="1 2">
    <name type="scientific">Ardenticatena maritima</name>
    <dbReference type="NCBI Taxonomy" id="872965"/>
    <lineage>
        <taxon>Bacteria</taxon>
        <taxon>Bacillati</taxon>
        <taxon>Chloroflexota</taxon>
        <taxon>Ardenticatenia</taxon>
        <taxon>Ardenticatenales</taxon>
        <taxon>Ardenticatenaceae</taxon>
        <taxon>Ardenticatena</taxon>
    </lineage>
</organism>
<dbReference type="Proteomes" id="UP000037784">
    <property type="component" value="Unassembled WGS sequence"/>
</dbReference>
<sequence>MNTRTSEKFHVACSAGRNRKMAADGRRIRRMIAAHFSFSYNSPATRAALASV</sequence>
<dbReference type="EMBL" id="BBZA01000150">
    <property type="protein sequence ID" value="GAP63480.1"/>
    <property type="molecule type" value="Genomic_DNA"/>
</dbReference>
<comment type="caution">
    <text evidence="1">The sequence shown here is derived from an EMBL/GenBank/DDBJ whole genome shotgun (WGS) entry which is preliminary data.</text>
</comment>
<evidence type="ECO:0000313" key="1">
    <source>
        <dbReference type="EMBL" id="GAP63480.1"/>
    </source>
</evidence>
<dbReference type="InParanoid" id="A0A0M9UD28"/>
<reference evidence="2" key="2">
    <citation type="submission" date="2015-08" db="EMBL/GenBank/DDBJ databases">
        <title>Draft Genome Sequence of a Heterotrophic Facultative Anaerobic Bacterium Ardenticatena maritima Strain 110S.</title>
        <authorList>
            <person name="Kawaichi S."/>
            <person name="Yoshida T."/>
            <person name="Sako Y."/>
            <person name="Nakamura R."/>
        </authorList>
    </citation>
    <scope>NUCLEOTIDE SEQUENCE [LARGE SCALE GENOMIC DNA]</scope>
    <source>
        <strain evidence="2">110S</strain>
    </source>
</reference>